<evidence type="ECO:0000313" key="2">
    <source>
        <dbReference type="Proteomes" id="UP001143910"/>
    </source>
</evidence>
<keyword evidence="2" id="KW-1185">Reference proteome</keyword>
<sequence>MAKKKKRYTAVSVNRTLEPDDEDPRPLSSPYLGQYVDLYFGESEAAFKVPDGLLSKTSNLLPLYGTLVETPVSITLADVPQHVGHVLVHFFYTGAYQCLKPTGATSHERQIAEFTTSISVYTAARQYKIVSLEEQARSEIERLGSCLNLPTVLRVIEDVYRNPKLEDIWFIDYLKTRTKALFQDPVAVAEVCSRPSSGGDVSIAEIILESVAECQPGIWEMPISEQTV</sequence>
<dbReference type="Proteomes" id="UP001143910">
    <property type="component" value="Unassembled WGS sequence"/>
</dbReference>
<proteinExistence type="predicted"/>
<evidence type="ECO:0000313" key="1">
    <source>
        <dbReference type="EMBL" id="KAJ2974342.1"/>
    </source>
</evidence>
<dbReference type="EMBL" id="JANJQO010000842">
    <property type="protein sequence ID" value="KAJ2974342.1"/>
    <property type="molecule type" value="Genomic_DNA"/>
</dbReference>
<protein>
    <submittedName>
        <fullName evidence="1">Uncharacterized protein</fullName>
    </submittedName>
</protein>
<reference evidence="1" key="1">
    <citation type="submission" date="2022-08" db="EMBL/GenBank/DDBJ databases">
        <title>Genome Sequence of Lecanicillium fungicola.</title>
        <authorList>
            <person name="Buettner E."/>
        </authorList>
    </citation>
    <scope>NUCLEOTIDE SEQUENCE</scope>
    <source>
        <strain evidence="1">Babe33</strain>
    </source>
</reference>
<comment type="caution">
    <text evidence="1">The sequence shown here is derived from an EMBL/GenBank/DDBJ whole genome shotgun (WGS) entry which is preliminary data.</text>
</comment>
<accession>A0ACC1N614</accession>
<name>A0ACC1N614_9HYPO</name>
<organism evidence="1 2">
    <name type="scientific">Zarea fungicola</name>
    <dbReference type="NCBI Taxonomy" id="93591"/>
    <lineage>
        <taxon>Eukaryota</taxon>
        <taxon>Fungi</taxon>
        <taxon>Dikarya</taxon>
        <taxon>Ascomycota</taxon>
        <taxon>Pezizomycotina</taxon>
        <taxon>Sordariomycetes</taxon>
        <taxon>Hypocreomycetidae</taxon>
        <taxon>Hypocreales</taxon>
        <taxon>Cordycipitaceae</taxon>
        <taxon>Zarea</taxon>
    </lineage>
</organism>
<gene>
    <name evidence="1" type="ORF">NQ176_g6110</name>
</gene>